<keyword evidence="2" id="KW-1185">Reference proteome</keyword>
<dbReference type="AlphaFoldDB" id="A0A151ASC7"/>
<dbReference type="Proteomes" id="UP000075670">
    <property type="component" value="Unassembled WGS sequence"/>
</dbReference>
<reference evidence="1 2" key="1">
    <citation type="submission" date="2016-02" db="EMBL/GenBank/DDBJ databases">
        <title>Genome sequence of Moorella mulderi DSM 14980.</title>
        <authorList>
            <person name="Poehlein A."/>
            <person name="Daniel R."/>
        </authorList>
    </citation>
    <scope>NUCLEOTIDE SEQUENCE [LARGE SCALE GENOMIC DNA]</scope>
    <source>
        <strain evidence="1 2">DSM 14980</strain>
    </source>
</reference>
<gene>
    <name evidence="1" type="ORF">MOMUL_30660</name>
</gene>
<comment type="caution">
    <text evidence="1">The sequence shown here is derived from an EMBL/GenBank/DDBJ whole genome shotgun (WGS) entry which is preliminary data.</text>
</comment>
<accession>A0A151ASC7</accession>
<evidence type="ECO:0000313" key="2">
    <source>
        <dbReference type="Proteomes" id="UP000075670"/>
    </source>
</evidence>
<sequence length="69" mass="7668">MQEAVPFPYVEAARGPVYGREEQVRREAALRGHIDKLGIAGQVILAKLPYLEGVHQVELEERPLGIGVF</sequence>
<protein>
    <submittedName>
        <fullName evidence="1">Uncharacterized protein</fullName>
    </submittedName>
</protein>
<proteinExistence type="predicted"/>
<dbReference type="EMBL" id="LTBC01000036">
    <property type="protein sequence ID" value="KYH30492.1"/>
    <property type="molecule type" value="Genomic_DNA"/>
</dbReference>
<name>A0A151ASC7_9FIRM</name>
<evidence type="ECO:0000313" key="1">
    <source>
        <dbReference type="EMBL" id="KYH30492.1"/>
    </source>
</evidence>
<organism evidence="1 2">
    <name type="scientific">Moorella mulderi DSM 14980</name>
    <dbReference type="NCBI Taxonomy" id="1122241"/>
    <lineage>
        <taxon>Bacteria</taxon>
        <taxon>Bacillati</taxon>
        <taxon>Bacillota</taxon>
        <taxon>Clostridia</taxon>
        <taxon>Neomoorellales</taxon>
        <taxon>Neomoorellaceae</taxon>
        <taxon>Neomoorella</taxon>
    </lineage>
</organism>